<evidence type="ECO:0000313" key="3">
    <source>
        <dbReference type="Proteomes" id="UP000306758"/>
    </source>
</evidence>
<evidence type="ECO:0000313" key="2">
    <source>
        <dbReference type="EMBL" id="THA05190.1"/>
    </source>
</evidence>
<feature type="non-terminal residue" evidence="2">
    <location>
        <position position="80"/>
    </location>
</feature>
<gene>
    <name evidence="2" type="ORF">D3M78_12095</name>
</gene>
<feature type="signal peptide" evidence="1">
    <location>
        <begin position="1"/>
        <end position="18"/>
    </location>
</feature>
<reference evidence="2 3" key="1">
    <citation type="journal article" date="2019" name="Vet. Microbiol.">
        <title>Development of multi locus sequence typing (MLST) of Rodentibacter pneumotropicus.</title>
        <authorList>
            <person name="Adhikary S."/>
            <person name="Bisgaard M."/>
            <person name="Boot R."/>
            <person name="Benga L."/>
            <person name="Nicklas W."/>
            <person name="Christensen H."/>
        </authorList>
    </citation>
    <scope>NUCLEOTIDE SEQUENCE [LARGE SCALE GENOMIC DNA]</scope>
    <source>
        <strain evidence="2 3">Ac84</strain>
    </source>
</reference>
<proteinExistence type="predicted"/>
<organism evidence="2 3">
    <name type="scientific">Rodentibacter pneumotropicus</name>
    <dbReference type="NCBI Taxonomy" id="758"/>
    <lineage>
        <taxon>Bacteria</taxon>
        <taxon>Pseudomonadati</taxon>
        <taxon>Pseudomonadota</taxon>
        <taxon>Gammaproteobacteria</taxon>
        <taxon>Pasteurellales</taxon>
        <taxon>Pasteurellaceae</taxon>
        <taxon>Rodentibacter</taxon>
    </lineage>
</organism>
<sequence>MKTLLTLFLLLFSSVVSSFDNKKVLFENEVYRLSLNYNNNCEKLNLFDKKNRKNISILDRLSFLDYGFNLGECCSEECSI</sequence>
<dbReference type="EMBL" id="QXNI01000108">
    <property type="protein sequence ID" value="THA05190.1"/>
    <property type="molecule type" value="Genomic_DNA"/>
</dbReference>
<keyword evidence="1" id="KW-0732">Signal</keyword>
<name>A0A4S2PNH7_9PAST</name>
<feature type="chain" id="PRO_5020439166" evidence="1">
    <location>
        <begin position="19"/>
        <end position="80"/>
    </location>
</feature>
<protein>
    <submittedName>
        <fullName evidence="2">Uncharacterized protein</fullName>
    </submittedName>
</protein>
<dbReference type="Proteomes" id="UP000306758">
    <property type="component" value="Unassembled WGS sequence"/>
</dbReference>
<accession>A0A4S2PNH7</accession>
<dbReference type="AlphaFoldDB" id="A0A4S2PNH7"/>
<comment type="caution">
    <text evidence="2">The sequence shown here is derived from an EMBL/GenBank/DDBJ whole genome shotgun (WGS) entry which is preliminary data.</text>
</comment>
<evidence type="ECO:0000256" key="1">
    <source>
        <dbReference type="SAM" id="SignalP"/>
    </source>
</evidence>